<proteinExistence type="predicted"/>
<dbReference type="InParanoid" id="A0A2P5HJG9"/>
<dbReference type="Pfam" id="PF00078">
    <property type="entry name" value="RVT_1"/>
    <property type="match status" value="1"/>
</dbReference>
<evidence type="ECO:0000259" key="4">
    <source>
        <dbReference type="Pfam" id="PF00078"/>
    </source>
</evidence>
<keyword evidence="5" id="KW-0808">Transferase</keyword>
<dbReference type="EMBL" id="MAVT02001652">
    <property type="protein sequence ID" value="POS70399.1"/>
    <property type="molecule type" value="Genomic_DNA"/>
</dbReference>
<feature type="compositionally biased region" description="Polar residues" evidence="3">
    <location>
        <begin position="260"/>
        <end position="275"/>
    </location>
</feature>
<keyword evidence="5" id="KW-0548">Nucleotidyltransferase</keyword>
<reference evidence="5" key="1">
    <citation type="submission" date="2017-09" db="EMBL/GenBank/DDBJ databases">
        <title>Polyketide synthases of a Diaporthe helianthi virulent isolate.</title>
        <authorList>
            <person name="Baroncelli R."/>
        </authorList>
    </citation>
    <scope>NUCLEOTIDE SEQUENCE [LARGE SCALE GENOMIC DNA]</scope>
    <source>
        <strain evidence="5">7/96</strain>
    </source>
</reference>
<dbReference type="STRING" id="158607.A0A2P5HJG9"/>
<dbReference type="PANTHER" id="PTHR33481">
    <property type="entry name" value="REVERSE TRANSCRIPTASE"/>
    <property type="match status" value="1"/>
</dbReference>
<sequence length="1205" mass="136390">MARVTKSTRESPNPVTPVNSFSRGNKWGRLCEEYEDEKLIITQVNLKRSYTRLKRLGDAMMSDPDLWGIVAIQDVPPQIPWPNQSIRKTHDVWYQTTRPVVENDHPMHKDPESPNVEMAKSVCFLVPRRIPTTKWRVEAPDWAGDMLATLHLETRSGEVQIHNVVVRTTLDCPPIHHISIHRLWKKTPLEEFRSAVKTSLEALPRPDLDTTQGIDDGLWQIFEALETAIEEHVPSDGGVKPVDSETPAQTPSAKRKTYKQAVTSATTGNDRNTQKWAKRTKSRARPVQCPFTPDFHFKETVAKTASDKADMYMEAVYGEGKTSREHSVHPHLPPDIDCSLPPGQELDRMVPDDDNQLGEVLRCINGLRDRKATGVVTISNEALKMMPGHEGQLFFENEGLPQGSCLAPFLFLIFASPLFDADPLKFPHVFNIFAFVDDTYITARSPSFSKNCMVLEWVHGELHNWAKDNGVTFDPRKYSLLHFLGPNDGVQMVKTRPSIEDLPPAEALFDDQRPFINILGVHVDHRLTWEFQINHVVSKVSKQLRALKQMSGSTWGPDLQGMRMLYTSQIVPAFSYASPAWFVTGLGTRKPGTLSAKLVGVLDSLQGECLLEISGAMKKTCAHVIRKELCLPKISVYLRMKTLTYLAKRRVTNCPNYCAFEQERINALWYPRGSPKFHSHPFHQLQTQADKLITAAKARLEYFIGKDEMLEHWKNDKTRKRAIDKMAKSAVDARCSLDWEEYRTDWDNTHSWARPLALAEPWGLESLSYYDDLSRKEGTMLLHCRTGNIGLAANLYRRQLHPTESCPLCGKERHTIEHLFIHCTGRDCYGNEMSKRRATLYKNTGGVTDLHLIFTEHTQEAVKFAFKTFGIPQFTKTSWHIAEAKRLGLPQAKKRGCPEATVEGGDVDEERPVKKRKRHVYLDLRRANFRPAAVSFQAATPSQRVSSSRASPPKPLTSWNLEALAFVLDPSGGPPRHGDKLGRSSPYLSLFVAELSEPRIQIMECGCLTCLFDCFQVVLRKKVVVEQSQNLRGDGGFLTLPISSNFSRTAMASTSTELVNSTGANSMAPESAFLNLPRELRDEVYRHYVTFEDGLVYNFDYDGKGSAESHNMLRNLAPANSRAPIDLALRCVCKQIHRETEGLLLTFNTITFSSTRISRKNSDEVRVRAARFHFLRVPLTMEAASFLYYEDGTVVRPCYNQAVVD</sequence>
<feature type="region of interest" description="Disordered" evidence="3">
    <location>
        <begin position="234"/>
        <end position="287"/>
    </location>
</feature>
<feature type="compositionally biased region" description="Polar residues" evidence="3">
    <location>
        <begin position="10"/>
        <end position="22"/>
    </location>
</feature>
<dbReference type="Proteomes" id="UP000094444">
    <property type="component" value="Unassembled WGS sequence"/>
</dbReference>
<dbReference type="GO" id="GO:0003964">
    <property type="term" value="F:RNA-directed DNA polymerase activity"/>
    <property type="evidence" value="ECO:0007669"/>
    <property type="project" value="UniProtKB-KW"/>
</dbReference>
<protein>
    <submittedName>
        <fullName evidence="5">Reverse transcriptase</fullName>
    </submittedName>
</protein>
<comment type="caution">
    <text evidence="5">The sequence shown here is derived from an EMBL/GenBank/DDBJ whole genome shotgun (WGS) entry which is preliminary data.</text>
</comment>
<gene>
    <name evidence="5" type="ORF">DHEL01_v211206</name>
</gene>
<evidence type="ECO:0000256" key="2">
    <source>
        <dbReference type="ARBA" id="ARBA00023128"/>
    </source>
</evidence>
<keyword evidence="2" id="KW-0496">Mitochondrion</keyword>
<dbReference type="AlphaFoldDB" id="A0A2P5HJG9"/>
<comment type="subcellular location">
    <subcellularLocation>
        <location evidence="1">Mitochondrion</location>
    </subcellularLocation>
</comment>
<feature type="domain" description="Reverse transcriptase" evidence="4">
    <location>
        <begin position="382"/>
        <end position="521"/>
    </location>
</feature>
<dbReference type="InterPro" id="IPR000477">
    <property type="entry name" value="RT_dom"/>
</dbReference>
<feature type="region of interest" description="Disordered" evidence="3">
    <location>
        <begin position="1"/>
        <end position="22"/>
    </location>
</feature>
<evidence type="ECO:0000313" key="6">
    <source>
        <dbReference type="Proteomes" id="UP000094444"/>
    </source>
</evidence>
<dbReference type="OrthoDB" id="4842715at2759"/>
<dbReference type="InterPro" id="IPR043502">
    <property type="entry name" value="DNA/RNA_pol_sf"/>
</dbReference>
<feature type="non-terminal residue" evidence="5">
    <location>
        <position position="1205"/>
    </location>
</feature>
<evidence type="ECO:0000313" key="5">
    <source>
        <dbReference type="EMBL" id="POS70399.1"/>
    </source>
</evidence>
<dbReference type="PANTHER" id="PTHR33481:SF1">
    <property type="entry name" value="ENDONUCLEASE_EXONUCLEASE_PHOSPHATASE DOMAIN-CONTAINING PROTEIN-RELATED"/>
    <property type="match status" value="1"/>
</dbReference>
<evidence type="ECO:0000256" key="3">
    <source>
        <dbReference type="SAM" id="MobiDB-lite"/>
    </source>
</evidence>
<accession>A0A2P5HJG9</accession>
<name>A0A2P5HJG9_DIAHE</name>
<keyword evidence="5" id="KW-0695">RNA-directed DNA polymerase</keyword>
<keyword evidence="6" id="KW-1185">Reference proteome</keyword>
<dbReference type="SUPFAM" id="SSF56672">
    <property type="entry name" value="DNA/RNA polymerases"/>
    <property type="match status" value="1"/>
</dbReference>
<dbReference type="GO" id="GO:0005739">
    <property type="term" value="C:mitochondrion"/>
    <property type="evidence" value="ECO:0007669"/>
    <property type="project" value="UniProtKB-SubCell"/>
</dbReference>
<organism evidence="5 6">
    <name type="scientific">Diaporthe helianthi</name>
    <dbReference type="NCBI Taxonomy" id="158607"/>
    <lineage>
        <taxon>Eukaryota</taxon>
        <taxon>Fungi</taxon>
        <taxon>Dikarya</taxon>
        <taxon>Ascomycota</taxon>
        <taxon>Pezizomycotina</taxon>
        <taxon>Sordariomycetes</taxon>
        <taxon>Sordariomycetidae</taxon>
        <taxon>Diaporthales</taxon>
        <taxon>Diaporthaceae</taxon>
        <taxon>Diaporthe</taxon>
    </lineage>
</organism>
<evidence type="ECO:0000256" key="1">
    <source>
        <dbReference type="ARBA" id="ARBA00004173"/>
    </source>
</evidence>